<dbReference type="EMBL" id="KQ085891">
    <property type="protein sequence ID" value="KLO18777.1"/>
    <property type="molecule type" value="Genomic_DNA"/>
</dbReference>
<gene>
    <name evidence="1" type="ORF">SCHPADRAFT_899348</name>
</gene>
<keyword evidence="2" id="KW-1185">Reference proteome</keyword>
<evidence type="ECO:0000313" key="2">
    <source>
        <dbReference type="Proteomes" id="UP000053477"/>
    </source>
</evidence>
<dbReference type="Pfam" id="PF20174">
    <property type="entry name" value="DUF6540"/>
    <property type="match status" value="1"/>
</dbReference>
<evidence type="ECO:0000313" key="1">
    <source>
        <dbReference type="EMBL" id="KLO18777.1"/>
    </source>
</evidence>
<dbReference type="OrthoDB" id="37659at2759"/>
<accession>A0A0H2S3W7</accession>
<reference evidence="1 2" key="1">
    <citation type="submission" date="2015-04" db="EMBL/GenBank/DDBJ databases">
        <title>Complete genome sequence of Schizopora paradoxa KUC8140, a cosmopolitan wood degrader in East Asia.</title>
        <authorList>
            <consortium name="DOE Joint Genome Institute"/>
            <person name="Min B."/>
            <person name="Park H."/>
            <person name="Jang Y."/>
            <person name="Kim J.-J."/>
            <person name="Kim K.H."/>
            <person name="Pangilinan J."/>
            <person name="Lipzen A."/>
            <person name="Riley R."/>
            <person name="Grigoriev I.V."/>
            <person name="Spatafora J.W."/>
            <person name="Choi I.-G."/>
        </authorList>
    </citation>
    <scope>NUCLEOTIDE SEQUENCE [LARGE SCALE GENOMIC DNA]</scope>
    <source>
        <strain evidence="1 2">KUC8140</strain>
    </source>
</reference>
<dbReference type="Proteomes" id="UP000053477">
    <property type="component" value="Unassembled WGS sequence"/>
</dbReference>
<name>A0A0H2S3W7_9AGAM</name>
<sequence>MPNKLPILILQYAIQGHVRRTEHWSIAVITDTRSSSARIFEMKGNTDSFAFGAKDVHNIAASSSYCGGVQIGEIDVKELENLETWLKCIAIRHNDPQWDCQDWVMDALRELKMDNRGVVFDDMTERYIRKEMNVEKERDEMGQDTVHDRLKM</sequence>
<organism evidence="1 2">
    <name type="scientific">Schizopora paradoxa</name>
    <dbReference type="NCBI Taxonomy" id="27342"/>
    <lineage>
        <taxon>Eukaryota</taxon>
        <taxon>Fungi</taxon>
        <taxon>Dikarya</taxon>
        <taxon>Basidiomycota</taxon>
        <taxon>Agaricomycotina</taxon>
        <taxon>Agaricomycetes</taxon>
        <taxon>Hymenochaetales</taxon>
        <taxon>Schizoporaceae</taxon>
        <taxon>Schizopora</taxon>
    </lineage>
</organism>
<dbReference type="InParanoid" id="A0A0H2S3W7"/>
<proteinExistence type="predicted"/>
<dbReference type="AlphaFoldDB" id="A0A0H2S3W7"/>
<dbReference type="InterPro" id="IPR046670">
    <property type="entry name" value="DUF6540"/>
</dbReference>
<protein>
    <submittedName>
        <fullName evidence="1">Uncharacterized protein</fullName>
    </submittedName>
</protein>